<dbReference type="RefSeq" id="WP_134118331.1">
    <property type="nucleotide sequence ID" value="NZ_SOEG01000032.1"/>
</dbReference>
<sequence>MKLIKNTVLLLVVGLFLIIFSGVSAASTLNLGEEVYKFKMTNVNSNDGDYMQFNLGYGINKYSGYGLSIVAPYNKDDKQAQDDTQDTGQTNQSAQESEDSKSSFVELEYQFIPESKQDERKEFNYAFKIGGVSGHVFDGSDAGVKAGFIIEKEFEDKLFYFDGDITSASTMLVDGEFGVCGEIGEGILGIIGFKAIVSDDEELDVVRGVNYGIRVDF</sequence>
<dbReference type="Proteomes" id="UP000295832">
    <property type="component" value="Unassembled WGS sequence"/>
</dbReference>
<proteinExistence type="predicted"/>
<organism evidence="2 3">
    <name type="scientific">Orenia marismortui</name>
    <dbReference type="NCBI Taxonomy" id="46469"/>
    <lineage>
        <taxon>Bacteria</taxon>
        <taxon>Bacillati</taxon>
        <taxon>Bacillota</taxon>
        <taxon>Clostridia</taxon>
        <taxon>Halanaerobiales</taxon>
        <taxon>Halobacteroidaceae</taxon>
        <taxon>Orenia</taxon>
    </lineage>
</organism>
<dbReference type="STRING" id="926561.GCA_000379025_02456"/>
<gene>
    <name evidence="2" type="ORF">C7959_1323</name>
</gene>
<keyword evidence="3" id="KW-1185">Reference proteome</keyword>
<evidence type="ECO:0000313" key="3">
    <source>
        <dbReference type="Proteomes" id="UP000295832"/>
    </source>
</evidence>
<evidence type="ECO:0000313" key="2">
    <source>
        <dbReference type="EMBL" id="TDX48208.1"/>
    </source>
</evidence>
<dbReference type="AlphaFoldDB" id="A0A4R8GTQ1"/>
<name>A0A4R8GTQ1_9FIRM</name>
<evidence type="ECO:0000256" key="1">
    <source>
        <dbReference type="SAM" id="MobiDB-lite"/>
    </source>
</evidence>
<protein>
    <submittedName>
        <fullName evidence="2">Uncharacterized protein</fullName>
    </submittedName>
</protein>
<reference evidence="2 3" key="1">
    <citation type="submission" date="2019-03" db="EMBL/GenBank/DDBJ databases">
        <title>Subsurface microbial communities from deep shales in Ohio and West Virginia, USA.</title>
        <authorList>
            <person name="Wrighton K."/>
        </authorList>
    </citation>
    <scope>NUCLEOTIDE SEQUENCE [LARGE SCALE GENOMIC DNA]</scope>
    <source>
        <strain evidence="2 3">MSL 6dP</strain>
    </source>
</reference>
<dbReference type="EMBL" id="SOEG01000032">
    <property type="protein sequence ID" value="TDX48208.1"/>
    <property type="molecule type" value="Genomic_DNA"/>
</dbReference>
<feature type="region of interest" description="Disordered" evidence="1">
    <location>
        <begin position="78"/>
        <end position="102"/>
    </location>
</feature>
<comment type="caution">
    <text evidence="2">The sequence shown here is derived from an EMBL/GenBank/DDBJ whole genome shotgun (WGS) entry which is preliminary data.</text>
</comment>
<accession>A0A4R8GTQ1</accession>